<evidence type="ECO:0000313" key="1">
    <source>
        <dbReference type="EMBL" id="MCI88920.1"/>
    </source>
</evidence>
<accession>A0A392VR70</accession>
<dbReference type="Proteomes" id="UP000265520">
    <property type="component" value="Unassembled WGS sequence"/>
</dbReference>
<organism evidence="1 2">
    <name type="scientific">Trifolium medium</name>
    <dbReference type="NCBI Taxonomy" id="97028"/>
    <lineage>
        <taxon>Eukaryota</taxon>
        <taxon>Viridiplantae</taxon>
        <taxon>Streptophyta</taxon>
        <taxon>Embryophyta</taxon>
        <taxon>Tracheophyta</taxon>
        <taxon>Spermatophyta</taxon>
        <taxon>Magnoliopsida</taxon>
        <taxon>eudicotyledons</taxon>
        <taxon>Gunneridae</taxon>
        <taxon>Pentapetalae</taxon>
        <taxon>rosids</taxon>
        <taxon>fabids</taxon>
        <taxon>Fabales</taxon>
        <taxon>Fabaceae</taxon>
        <taxon>Papilionoideae</taxon>
        <taxon>50 kb inversion clade</taxon>
        <taxon>NPAAA clade</taxon>
        <taxon>Hologalegina</taxon>
        <taxon>IRL clade</taxon>
        <taxon>Trifolieae</taxon>
        <taxon>Trifolium</taxon>
    </lineage>
</organism>
<name>A0A392VR70_9FABA</name>
<protein>
    <submittedName>
        <fullName evidence="1">Uncharacterized protein</fullName>
    </submittedName>
</protein>
<comment type="caution">
    <text evidence="1">The sequence shown here is derived from an EMBL/GenBank/DDBJ whole genome shotgun (WGS) entry which is preliminary data.</text>
</comment>
<proteinExistence type="predicted"/>
<evidence type="ECO:0000313" key="2">
    <source>
        <dbReference type="Proteomes" id="UP000265520"/>
    </source>
</evidence>
<reference evidence="1 2" key="1">
    <citation type="journal article" date="2018" name="Front. Plant Sci.">
        <title>Red Clover (Trifolium pratense) and Zigzag Clover (T. medium) - A Picture of Genomic Similarities and Differences.</title>
        <authorList>
            <person name="Dluhosova J."/>
            <person name="Istvanek J."/>
            <person name="Nedelnik J."/>
            <person name="Repkova J."/>
        </authorList>
    </citation>
    <scope>NUCLEOTIDE SEQUENCE [LARGE SCALE GENOMIC DNA]</scope>
    <source>
        <strain evidence="2">cv. 10/8</strain>
        <tissue evidence="1">Leaf</tissue>
    </source>
</reference>
<keyword evidence="2" id="KW-1185">Reference proteome</keyword>
<dbReference type="EMBL" id="LXQA011205857">
    <property type="protein sequence ID" value="MCI88920.1"/>
    <property type="molecule type" value="Genomic_DNA"/>
</dbReference>
<feature type="non-terminal residue" evidence="1">
    <location>
        <position position="53"/>
    </location>
</feature>
<dbReference type="AlphaFoldDB" id="A0A392VR70"/>
<sequence>MQGSSLGEQELAGRAGACWASKDLKLPRSSQQISGCSFGLLAGRGGARWARTR</sequence>